<proteinExistence type="predicted"/>
<evidence type="ECO:0000313" key="2">
    <source>
        <dbReference type="Proteomes" id="UP000515789"/>
    </source>
</evidence>
<evidence type="ECO:0000313" key="1">
    <source>
        <dbReference type="EMBL" id="QMW80038.1"/>
    </source>
</evidence>
<organism evidence="1 2">
    <name type="scientific">Blautia producta</name>
    <dbReference type="NCBI Taxonomy" id="33035"/>
    <lineage>
        <taxon>Bacteria</taxon>
        <taxon>Bacillati</taxon>
        <taxon>Bacillota</taxon>
        <taxon>Clostridia</taxon>
        <taxon>Lachnospirales</taxon>
        <taxon>Lachnospiraceae</taxon>
        <taxon>Blautia</taxon>
    </lineage>
</organism>
<dbReference type="Proteomes" id="UP000515789">
    <property type="component" value="Chromosome"/>
</dbReference>
<sequence>MQDRQRRFDTVCERRYKERGSFLKKESHTEYKIYTTENGVEINVPAGSGTDIEQQQSYQKFINVLSNIVTKYVAEEKNHK</sequence>
<dbReference type="AlphaFoldDB" id="A0A7G5MZJ5"/>
<protein>
    <submittedName>
        <fullName evidence="1">Uncharacterized protein</fullName>
    </submittedName>
</protein>
<name>A0A7G5MZJ5_9FIRM</name>
<gene>
    <name evidence="1" type="ORF">E5259_21980</name>
</gene>
<reference evidence="1 2" key="1">
    <citation type="submission" date="2019-04" db="EMBL/GenBank/DDBJ databases">
        <authorList>
            <person name="Schori C."/>
            <person name="Ahrens C."/>
        </authorList>
    </citation>
    <scope>NUCLEOTIDE SEQUENCE [LARGE SCALE GENOMIC DNA]</scope>
    <source>
        <strain evidence="1 2">DSM 2950</strain>
    </source>
</reference>
<accession>A0A7G5MZJ5</accession>
<dbReference type="EMBL" id="CP039126">
    <property type="protein sequence ID" value="QMW80038.1"/>
    <property type="molecule type" value="Genomic_DNA"/>
</dbReference>